<dbReference type="Proteomes" id="UP000319732">
    <property type="component" value="Unassembled WGS sequence"/>
</dbReference>
<feature type="domain" description="Major facilitator superfamily (MFS) profile" evidence="7">
    <location>
        <begin position="31"/>
        <end position="449"/>
    </location>
</feature>
<keyword evidence="2" id="KW-0813">Transport</keyword>
<evidence type="ECO:0000256" key="2">
    <source>
        <dbReference type="ARBA" id="ARBA00022448"/>
    </source>
</evidence>
<comment type="caution">
    <text evidence="8">The sequence shown here is derived from an EMBL/GenBank/DDBJ whole genome shotgun (WGS) entry which is preliminary data.</text>
</comment>
<dbReference type="SUPFAM" id="SSF103473">
    <property type="entry name" value="MFS general substrate transporter"/>
    <property type="match status" value="1"/>
</dbReference>
<proteinExistence type="predicted"/>
<dbReference type="InterPro" id="IPR044770">
    <property type="entry name" value="MFS_spinster-like"/>
</dbReference>
<evidence type="ECO:0000259" key="7">
    <source>
        <dbReference type="PROSITE" id="PS50850"/>
    </source>
</evidence>
<feature type="transmembrane region" description="Helical" evidence="6">
    <location>
        <begin position="98"/>
        <end position="117"/>
    </location>
</feature>
<reference evidence="8 9" key="1">
    <citation type="submission" date="2019-06" db="EMBL/GenBank/DDBJ databases">
        <title>Whole genome sequence for Cellvibrionaceae sp. R142.</title>
        <authorList>
            <person name="Wang G."/>
        </authorList>
    </citation>
    <scope>NUCLEOTIDE SEQUENCE [LARGE SCALE GENOMIC DNA]</scope>
    <source>
        <strain evidence="8 9">R142</strain>
    </source>
</reference>
<dbReference type="InterPro" id="IPR036259">
    <property type="entry name" value="MFS_trans_sf"/>
</dbReference>
<evidence type="ECO:0000256" key="1">
    <source>
        <dbReference type="ARBA" id="ARBA00004141"/>
    </source>
</evidence>
<dbReference type="InterPro" id="IPR011701">
    <property type="entry name" value="MFS"/>
</dbReference>
<organism evidence="8 9">
    <name type="scientific">Exilibacterium tricleocarpae</name>
    <dbReference type="NCBI Taxonomy" id="2591008"/>
    <lineage>
        <taxon>Bacteria</taxon>
        <taxon>Pseudomonadati</taxon>
        <taxon>Pseudomonadota</taxon>
        <taxon>Gammaproteobacteria</taxon>
        <taxon>Cellvibrionales</taxon>
        <taxon>Cellvibrionaceae</taxon>
        <taxon>Exilibacterium</taxon>
    </lineage>
</organism>
<feature type="transmembrane region" description="Helical" evidence="6">
    <location>
        <begin position="123"/>
        <end position="145"/>
    </location>
</feature>
<evidence type="ECO:0000256" key="6">
    <source>
        <dbReference type="SAM" id="Phobius"/>
    </source>
</evidence>
<evidence type="ECO:0000256" key="3">
    <source>
        <dbReference type="ARBA" id="ARBA00022692"/>
    </source>
</evidence>
<evidence type="ECO:0000313" key="9">
    <source>
        <dbReference type="Proteomes" id="UP000319732"/>
    </source>
</evidence>
<evidence type="ECO:0000256" key="4">
    <source>
        <dbReference type="ARBA" id="ARBA00022989"/>
    </source>
</evidence>
<accession>A0A545TNC1</accession>
<feature type="transmembrane region" description="Helical" evidence="6">
    <location>
        <begin position="26"/>
        <end position="49"/>
    </location>
</feature>
<feature type="transmembrane region" description="Helical" evidence="6">
    <location>
        <begin position="324"/>
        <end position="343"/>
    </location>
</feature>
<dbReference type="GO" id="GO:0016020">
    <property type="term" value="C:membrane"/>
    <property type="evidence" value="ECO:0007669"/>
    <property type="project" value="UniProtKB-SubCell"/>
</dbReference>
<feature type="transmembrane region" description="Helical" evidence="6">
    <location>
        <begin position="349"/>
        <end position="374"/>
    </location>
</feature>
<dbReference type="CDD" id="cd17328">
    <property type="entry name" value="MFS_spinster_like"/>
    <property type="match status" value="1"/>
</dbReference>
<gene>
    <name evidence="8" type="ORF">FKG94_11870</name>
</gene>
<feature type="transmembrane region" description="Helical" evidence="6">
    <location>
        <begin position="157"/>
        <end position="179"/>
    </location>
</feature>
<keyword evidence="4 6" id="KW-1133">Transmembrane helix</keyword>
<dbReference type="PROSITE" id="PS50850">
    <property type="entry name" value="MFS"/>
    <property type="match status" value="1"/>
</dbReference>
<dbReference type="AlphaFoldDB" id="A0A545TNC1"/>
<feature type="transmembrane region" description="Helical" evidence="6">
    <location>
        <begin position="421"/>
        <end position="442"/>
    </location>
</feature>
<feature type="transmembrane region" description="Helical" evidence="6">
    <location>
        <begin position="294"/>
        <end position="312"/>
    </location>
</feature>
<evidence type="ECO:0000256" key="5">
    <source>
        <dbReference type="ARBA" id="ARBA00023136"/>
    </source>
</evidence>
<comment type="subcellular location">
    <subcellularLocation>
        <location evidence="1">Membrane</location>
        <topology evidence="1">Multi-pass membrane protein</topology>
    </subcellularLocation>
</comment>
<keyword evidence="5 6" id="KW-0472">Membrane</keyword>
<feature type="transmembrane region" description="Helical" evidence="6">
    <location>
        <begin position="69"/>
        <end position="86"/>
    </location>
</feature>
<dbReference type="Gene3D" id="1.20.1250.20">
    <property type="entry name" value="MFS general substrate transporter like domains"/>
    <property type="match status" value="1"/>
</dbReference>
<dbReference type="EMBL" id="VHSG01000012">
    <property type="protein sequence ID" value="TQV78719.1"/>
    <property type="molecule type" value="Genomic_DNA"/>
</dbReference>
<name>A0A545TNC1_9GAMM</name>
<feature type="transmembrane region" description="Helical" evidence="6">
    <location>
        <begin position="386"/>
        <end position="409"/>
    </location>
</feature>
<keyword evidence="9" id="KW-1185">Reference proteome</keyword>
<keyword evidence="3 6" id="KW-0812">Transmembrane</keyword>
<dbReference type="OrthoDB" id="9781156at2"/>
<evidence type="ECO:0000313" key="8">
    <source>
        <dbReference type="EMBL" id="TQV78719.1"/>
    </source>
</evidence>
<feature type="transmembrane region" description="Helical" evidence="6">
    <location>
        <begin position="253"/>
        <end position="274"/>
    </location>
</feature>
<dbReference type="PANTHER" id="PTHR23505">
    <property type="entry name" value="SPINSTER"/>
    <property type="match status" value="1"/>
</dbReference>
<feature type="transmembrane region" description="Helical" evidence="6">
    <location>
        <begin position="199"/>
        <end position="220"/>
    </location>
</feature>
<protein>
    <submittedName>
        <fullName evidence="8">MFS transporter</fullName>
    </submittedName>
</protein>
<dbReference type="GO" id="GO:0022857">
    <property type="term" value="F:transmembrane transporter activity"/>
    <property type="evidence" value="ECO:0007669"/>
    <property type="project" value="InterPro"/>
</dbReference>
<dbReference type="InterPro" id="IPR020846">
    <property type="entry name" value="MFS_dom"/>
</dbReference>
<dbReference type="PANTHER" id="PTHR23505:SF79">
    <property type="entry name" value="PROTEIN SPINSTER"/>
    <property type="match status" value="1"/>
</dbReference>
<dbReference type="Pfam" id="PF07690">
    <property type="entry name" value="MFS_1"/>
    <property type="match status" value="1"/>
</dbReference>
<sequence length="449" mass="48045">MSNLSTQHDTHEILAEQKQFAWRSEAYAWCVVVLLILALTLSMIDRMILTLLVGPIKADFGLSDTQISLLHGLAFTLLYVVAGLPMGRLADHYSRRAIAGWSVFSWSLATAMCGVTNNFWQLFVSRVCVGIGEAGLSPAAVSMISDYFSKAKVAKPIAYYSIGASAGAGLAYIFGGVVVDYVSTLGPVTIPVFGVIRPWQLAFFAVGLPGILFAAVFMFVREPKRNKTQQEIEAGERVPVSEVVAFFMRHKDFLILQLGAASMAALAILSLHAWMPAFLMRTYGLSPGQAGTGYGVAVLIGGVSGLLLTGWLSNHWTAKGMRAAHIRIACLSVAISTIPAVLTPLVPNFYLSIILSGFAVFGFAAAIALAPVALQVSVPNNMRGQIYAFYLLTISVLGYTVGPMIVALITDLVFQDEMKVGLSMALVVAIAGPVSAIGFGLARTKYFGE</sequence>